<gene>
    <name evidence="3" type="ORF">PVIIG_04730</name>
</gene>
<dbReference type="InterPro" id="IPR043127">
    <property type="entry name" value="Sec-1-like_dom3a"/>
</dbReference>
<dbReference type="PANTHER" id="PTHR11679">
    <property type="entry name" value="VESICLE PROTEIN SORTING-ASSOCIATED"/>
    <property type="match status" value="1"/>
</dbReference>
<dbReference type="GO" id="GO:0016192">
    <property type="term" value="P:vesicle-mediated transport"/>
    <property type="evidence" value="ECO:0007669"/>
    <property type="project" value="InterPro"/>
</dbReference>
<dbReference type="OrthoDB" id="2228at2759"/>
<feature type="region of interest" description="Disordered" evidence="2">
    <location>
        <begin position="559"/>
        <end position="578"/>
    </location>
</feature>
<dbReference type="Gene3D" id="3.90.830.10">
    <property type="entry name" value="Syntaxin Binding Protein 1, Chain A, domain 2"/>
    <property type="match status" value="1"/>
</dbReference>
<evidence type="ECO:0000313" key="3">
    <source>
        <dbReference type="EMBL" id="KMZ79472.1"/>
    </source>
</evidence>
<comment type="similarity">
    <text evidence="1">Belongs to the STXBP/unc-18/SEC1 family.</text>
</comment>
<proteinExistence type="inferred from homology"/>
<dbReference type="InterPro" id="IPR027482">
    <property type="entry name" value="Sec1-like_dom2"/>
</dbReference>
<dbReference type="Gene3D" id="1.25.40.60">
    <property type="match status" value="1"/>
</dbReference>
<feature type="region of interest" description="Disordered" evidence="2">
    <location>
        <begin position="256"/>
        <end position="296"/>
    </location>
</feature>
<dbReference type="Pfam" id="PF00995">
    <property type="entry name" value="Sec1"/>
    <property type="match status" value="1"/>
</dbReference>
<reference evidence="3 4" key="1">
    <citation type="submission" date="2011-08" db="EMBL/GenBank/DDBJ databases">
        <title>The Genome Sequence of Plasmodium vivax India VII.</title>
        <authorList>
            <consortium name="The Broad Institute Genome Sequencing Platform"/>
            <consortium name="The Broad Institute Genome Sequencing Center for Infectious Disease"/>
            <person name="Neafsey D."/>
            <person name="Carlton J."/>
            <person name="Barnwell J."/>
            <person name="Collins W."/>
            <person name="Escalante A."/>
            <person name="Mullikin J."/>
            <person name="Saul A."/>
            <person name="Guigo R."/>
            <person name="Camara F."/>
            <person name="Young S.K."/>
            <person name="Zeng Q."/>
            <person name="Gargeya S."/>
            <person name="Fitzgerald M."/>
            <person name="Haas B."/>
            <person name="Abouelleil A."/>
            <person name="Alvarado L."/>
            <person name="Arachchi H.M."/>
            <person name="Berlin A."/>
            <person name="Brown A."/>
            <person name="Chapman S.B."/>
            <person name="Chen Z."/>
            <person name="Dunbar C."/>
            <person name="Freedman E."/>
            <person name="Gearin G."/>
            <person name="Gellesch M."/>
            <person name="Goldberg J."/>
            <person name="Griggs A."/>
            <person name="Gujja S."/>
            <person name="Heiman D."/>
            <person name="Howarth C."/>
            <person name="Larson L."/>
            <person name="Lui A."/>
            <person name="MacDonald P.J.P."/>
            <person name="Montmayeur A."/>
            <person name="Murphy C."/>
            <person name="Neiman D."/>
            <person name="Pearson M."/>
            <person name="Priest M."/>
            <person name="Roberts A."/>
            <person name="Saif S."/>
            <person name="Shea T."/>
            <person name="Shenoy N."/>
            <person name="Sisk P."/>
            <person name="Stolte C."/>
            <person name="Sykes S."/>
            <person name="Wortman J."/>
            <person name="Nusbaum C."/>
            <person name="Birren B."/>
        </authorList>
    </citation>
    <scope>NUCLEOTIDE SEQUENCE [LARGE SCALE GENOMIC DNA]</scope>
    <source>
        <strain evidence="3 4">India VII</strain>
    </source>
</reference>
<dbReference type="SUPFAM" id="SSF56815">
    <property type="entry name" value="Sec1/munc18-like (SM) proteins"/>
    <property type="match status" value="1"/>
</dbReference>
<organism evidence="3 4">
    <name type="scientific">Plasmodium vivax India VII</name>
    <dbReference type="NCBI Taxonomy" id="1077284"/>
    <lineage>
        <taxon>Eukaryota</taxon>
        <taxon>Sar</taxon>
        <taxon>Alveolata</taxon>
        <taxon>Apicomplexa</taxon>
        <taxon>Aconoidasida</taxon>
        <taxon>Haemosporida</taxon>
        <taxon>Plasmodiidae</taxon>
        <taxon>Plasmodium</taxon>
        <taxon>Plasmodium (Plasmodium)</taxon>
    </lineage>
</organism>
<dbReference type="InterPro" id="IPR001619">
    <property type="entry name" value="Sec1-like"/>
</dbReference>
<dbReference type="InterPro" id="IPR043154">
    <property type="entry name" value="Sec-1-like_dom1"/>
</dbReference>
<evidence type="ECO:0000313" key="4">
    <source>
        <dbReference type="Proteomes" id="UP000053562"/>
    </source>
</evidence>
<dbReference type="Proteomes" id="UP000053562">
    <property type="component" value="Unassembled WGS sequence"/>
</dbReference>
<dbReference type="PIRSF" id="PIRSF005715">
    <property type="entry name" value="VPS45_Sec1"/>
    <property type="match status" value="1"/>
</dbReference>
<dbReference type="InterPro" id="IPR036045">
    <property type="entry name" value="Sec1-like_sf"/>
</dbReference>
<sequence>MSLKRNCRERLFSVIEKVTQVSKYLIMVVDPSAQQVLSMICRSEELLERGVSLVEQIDAKRSQLQNFDCLYFLSSKVEVVERMLDDFTNEEEAMYHNVHILFTSNVGKKNREILDLLAASHFLLKRMKTCACFNIPFFAFESRAFYLDHHLNLHDFYPLKDSSILGELALELLSVCCCLKSNPVVRYLNSPLCRQFAEVFSNCVSDCNILESSQGGDEDVLLILDRSVDCSILFVHDYAYQSLCYDVLRIRAEQPKQSKQAKHAEKPNQGKPGLLPQGGGDQAGEDPHTVSFEITNNDQRKEVKRATLSEEDSLWVKYRHTHIQDVNEMIKNDIASFTEKNAIAKIKKKNVLTPNEALDALRSLPQYETMIEQYWLHVYLCDSCFQTLEKKNVVEVGMVEQDVCCNVDTYGKELTYTKNSANVLSILSSSDYQQEEKARLLLLYLFNYENVSELDKERLIESSQLGLFMEKFVEHFLGLKMHCGQGTHVERHPGEENPPACKPSHVLERNKKKIKHYKTVAKGAKYELSRYEPNVKDIITELHEDTLHRGDYPFVDANRGSSSDQHVKEQHPSAGKKANVTRGTVWEFKSVERTEAQMGGKKKIIVFILGGVTFPEIRQAYELSEQLGVDVYVGGTSLLTSEVLFQQFRRFPGG</sequence>
<dbReference type="Gene3D" id="3.40.50.1910">
    <property type="match status" value="1"/>
</dbReference>
<evidence type="ECO:0000256" key="2">
    <source>
        <dbReference type="SAM" id="MobiDB-lite"/>
    </source>
</evidence>
<dbReference type="Gene3D" id="3.40.50.2060">
    <property type="match status" value="1"/>
</dbReference>
<accession>A0A0J9SC30</accession>
<evidence type="ECO:0000256" key="1">
    <source>
        <dbReference type="ARBA" id="ARBA00009884"/>
    </source>
</evidence>
<dbReference type="EMBL" id="KQ234328">
    <property type="protein sequence ID" value="KMZ79472.1"/>
    <property type="molecule type" value="Genomic_DNA"/>
</dbReference>
<name>A0A0J9SC30_PLAVI</name>
<dbReference type="AlphaFoldDB" id="A0A0J9SC30"/>
<feature type="compositionally biased region" description="Basic and acidic residues" evidence="2">
    <location>
        <begin position="256"/>
        <end position="268"/>
    </location>
</feature>
<protein>
    <submittedName>
        <fullName evidence="3">Syntaxin binding protein</fullName>
    </submittedName>
</protein>